<name>X1ISS7_9ZZZZ</name>
<protein>
    <submittedName>
        <fullName evidence="1">Uncharacterized protein</fullName>
    </submittedName>
</protein>
<feature type="non-terminal residue" evidence="1">
    <location>
        <position position="1"/>
    </location>
</feature>
<evidence type="ECO:0000313" key="1">
    <source>
        <dbReference type="EMBL" id="GAH72320.1"/>
    </source>
</evidence>
<proteinExistence type="predicted"/>
<comment type="caution">
    <text evidence="1">The sequence shown here is derived from an EMBL/GenBank/DDBJ whole genome shotgun (WGS) entry which is preliminary data.</text>
</comment>
<organism evidence="1">
    <name type="scientific">marine sediment metagenome</name>
    <dbReference type="NCBI Taxonomy" id="412755"/>
    <lineage>
        <taxon>unclassified sequences</taxon>
        <taxon>metagenomes</taxon>
        <taxon>ecological metagenomes</taxon>
    </lineage>
</organism>
<accession>X1ISS7</accession>
<sequence>ISLLLEITVYKGLFLTKEKEGDIRYLHYKKTNRSSVTIPRAILEFNNLEWKHGDIIILVFKEIEGKNGLFLRKKNYDY</sequence>
<dbReference type="AlphaFoldDB" id="X1ISS7"/>
<reference evidence="1" key="1">
    <citation type="journal article" date="2014" name="Front. Microbiol.">
        <title>High frequency of phylogenetically diverse reductive dehalogenase-homologous genes in deep subseafloor sedimentary metagenomes.</title>
        <authorList>
            <person name="Kawai M."/>
            <person name="Futagami T."/>
            <person name="Toyoda A."/>
            <person name="Takaki Y."/>
            <person name="Nishi S."/>
            <person name="Hori S."/>
            <person name="Arai W."/>
            <person name="Tsubouchi T."/>
            <person name="Morono Y."/>
            <person name="Uchiyama I."/>
            <person name="Ito T."/>
            <person name="Fujiyama A."/>
            <person name="Inagaki F."/>
            <person name="Takami H."/>
        </authorList>
    </citation>
    <scope>NUCLEOTIDE SEQUENCE</scope>
    <source>
        <strain evidence="1">Expedition CK06-06</strain>
    </source>
</reference>
<dbReference type="EMBL" id="BARU01031230">
    <property type="protein sequence ID" value="GAH72320.1"/>
    <property type="molecule type" value="Genomic_DNA"/>
</dbReference>
<gene>
    <name evidence="1" type="ORF">S03H2_49422</name>
</gene>